<dbReference type="EMBL" id="LN609396">
    <property type="protein sequence ID" value="CEF59792.1"/>
    <property type="molecule type" value="Genomic_DNA"/>
</dbReference>
<protein>
    <submittedName>
        <fullName evidence="1 3">Uncharacterized protein</fullName>
    </submittedName>
</protein>
<dbReference type="RefSeq" id="XP_024499003.1">
    <property type="nucleotide sequence ID" value="XM_024650085.1"/>
</dbReference>
<keyword evidence="2" id="KW-1185">Reference proteome</keyword>
<dbReference type="CTD" id="36384603"/>
<dbReference type="AlphaFoldDB" id="A0A090KX39"/>
<dbReference type="Proteomes" id="UP000035682">
    <property type="component" value="Unplaced"/>
</dbReference>
<gene>
    <name evidence="1 3 4" type="ORF">SRAE_X000153600</name>
</gene>
<dbReference type="WormBase" id="SRAE_X000153600">
    <property type="protein sequence ID" value="SRP04147"/>
    <property type="gene ID" value="WBGene00267109"/>
</dbReference>
<reference evidence="3" key="3">
    <citation type="submission" date="2020-12" db="UniProtKB">
        <authorList>
            <consortium name="WormBaseParasite"/>
        </authorList>
    </citation>
    <scope>IDENTIFICATION</scope>
</reference>
<name>A0A090KX39_STRRB</name>
<sequence>MIKKSVRLSKYTNLINLAYKNIPTIFKWDPLYSKDDNTIPRHKKGAWIRRINKRKVIGHIVPISKENKKLIAMRSLLIHRKGITSFDALKTIDSIEFQT</sequence>
<reference evidence="1" key="2">
    <citation type="submission" date="2014-09" db="EMBL/GenBank/DDBJ databases">
        <authorList>
            <person name="Aslett A.Martin."/>
        </authorList>
    </citation>
    <scope>NUCLEOTIDE SEQUENCE</scope>
    <source>
        <strain evidence="1">ED321 Heterogonic</strain>
    </source>
</reference>
<evidence type="ECO:0000313" key="2">
    <source>
        <dbReference type="Proteomes" id="UP000035682"/>
    </source>
</evidence>
<evidence type="ECO:0000313" key="1">
    <source>
        <dbReference type="EMBL" id="CEF59792.1"/>
    </source>
</evidence>
<reference evidence="2" key="1">
    <citation type="submission" date="2014-09" db="EMBL/GenBank/DDBJ databases">
        <authorList>
            <person name="Martin A.A."/>
        </authorList>
    </citation>
    <scope>NUCLEOTIDE SEQUENCE</scope>
    <source>
        <strain evidence="2">ED321</strain>
    </source>
</reference>
<evidence type="ECO:0000313" key="4">
    <source>
        <dbReference type="WormBase" id="SRAE_X000153600"/>
    </source>
</evidence>
<evidence type="ECO:0000313" key="3">
    <source>
        <dbReference type="WBParaSite" id="SRAE_X000153600.1"/>
    </source>
</evidence>
<proteinExistence type="predicted"/>
<accession>A0A090KX39</accession>
<dbReference type="GeneID" id="36384603"/>
<dbReference type="WBParaSite" id="SRAE_X000153600.1">
    <property type="protein sequence ID" value="SRAE_X000153600.1"/>
    <property type="gene ID" value="WBGene00267109"/>
</dbReference>
<dbReference type="OrthoDB" id="5864836at2759"/>
<organism evidence="1">
    <name type="scientific">Strongyloides ratti</name>
    <name type="common">Parasitic roundworm</name>
    <dbReference type="NCBI Taxonomy" id="34506"/>
    <lineage>
        <taxon>Eukaryota</taxon>
        <taxon>Metazoa</taxon>
        <taxon>Ecdysozoa</taxon>
        <taxon>Nematoda</taxon>
        <taxon>Chromadorea</taxon>
        <taxon>Rhabditida</taxon>
        <taxon>Tylenchina</taxon>
        <taxon>Panagrolaimomorpha</taxon>
        <taxon>Strongyloidoidea</taxon>
        <taxon>Strongyloididae</taxon>
        <taxon>Strongyloides</taxon>
    </lineage>
</organism>